<gene>
    <name evidence="6" type="ORF">NEMVEDRAFT_v1g79879</name>
</gene>
<dbReference type="InParanoid" id="A7RFG6"/>
<dbReference type="SUPFAM" id="SSF50022">
    <property type="entry name" value="ISP domain"/>
    <property type="match status" value="1"/>
</dbReference>
<dbReference type="PhylomeDB" id="A7RFG6"/>
<keyword evidence="3" id="KW-0408">Iron</keyword>
<dbReference type="Pfam" id="PF04305">
    <property type="entry name" value="DUF455"/>
    <property type="match status" value="1"/>
</dbReference>
<accession>A7RFG6</accession>
<dbReference type="Gene3D" id="2.102.10.10">
    <property type="entry name" value="Rieske [2Fe-2S] iron-sulphur domain"/>
    <property type="match status" value="1"/>
</dbReference>
<keyword evidence="7" id="KW-1185">Reference proteome</keyword>
<dbReference type="PANTHER" id="PTHR42782:SF2">
    <property type="entry name" value="3-OXOACYL-[ACYL-CARRIER-PROTEIN] SYNTHASE-LIKE PROTEIN"/>
    <property type="match status" value="1"/>
</dbReference>
<keyword evidence="2" id="KW-0479">Metal-binding</keyword>
<dbReference type="InterPro" id="IPR009078">
    <property type="entry name" value="Ferritin-like_SF"/>
</dbReference>
<dbReference type="Proteomes" id="UP000001593">
    <property type="component" value="Unassembled WGS sequence"/>
</dbReference>
<evidence type="ECO:0000256" key="4">
    <source>
        <dbReference type="ARBA" id="ARBA00023014"/>
    </source>
</evidence>
<dbReference type="GO" id="GO:0046872">
    <property type="term" value="F:metal ion binding"/>
    <property type="evidence" value="ECO:0007669"/>
    <property type="project" value="UniProtKB-KW"/>
</dbReference>
<protein>
    <recommendedName>
        <fullName evidence="5">Rieske domain-containing protein</fullName>
    </recommendedName>
</protein>
<dbReference type="PANTHER" id="PTHR42782">
    <property type="entry name" value="SI:CH73-314G15.3"/>
    <property type="match status" value="1"/>
</dbReference>
<reference evidence="6 7" key="1">
    <citation type="journal article" date="2007" name="Science">
        <title>Sea anemone genome reveals ancestral eumetazoan gene repertoire and genomic organization.</title>
        <authorList>
            <person name="Putnam N.H."/>
            <person name="Srivastava M."/>
            <person name="Hellsten U."/>
            <person name="Dirks B."/>
            <person name="Chapman J."/>
            <person name="Salamov A."/>
            <person name="Terry A."/>
            <person name="Shapiro H."/>
            <person name="Lindquist E."/>
            <person name="Kapitonov V.V."/>
            <person name="Jurka J."/>
            <person name="Genikhovich G."/>
            <person name="Grigoriev I.V."/>
            <person name="Lucas S.M."/>
            <person name="Steele R.E."/>
            <person name="Finnerty J.R."/>
            <person name="Technau U."/>
            <person name="Martindale M.Q."/>
            <person name="Rokhsar D.S."/>
        </authorList>
    </citation>
    <scope>NUCLEOTIDE SEQUENCE [LARGE SCALE GENOMIC DNA]</scope>
    <source>
        <strain evidence="7">CH2 X CH6</strain>
    </source>
</reference>
<evidence type="ECO:0000259" key="5">
    <source>
        <dbReference type="PROSITE" id="PS51296"/>
    </source>
</evidence>
<evidence type="ECO:0000256" key="2">
    <source>
        <dbReference type="ARBA" id="ARBA00022723"/>
    </source>
</evidence>
<evidence type="ECO:0000313" key="6">
    <source>
        <dbReference type="EMBL" id="EDO49716.1"/>
    </source>
</evidence>
<name>A7RFG6_NEMVE</name>
<keyword evidence="1" id="KW-0001">2Fe-2S</keyword>
<dbReference type="SUPFAM" id="SSF47240">
    <property type="entry name" value="Ferritin-like"/>
    <property type="match status" value="1"/>
</dbReference>
<dbReference type="PROSITE" id="PS51296">
    <property type="entry name" value="RIESKE"/>
    <property type="match status" value="1"/>
</dbReference>
<feature type="domain" description="Rieske" evidence="5">
    <location>
        <begin position="12"/>
        <end position="69"/>
    </location>
</feature>
<dbReference type="Pfam" id="PF22543">
    <property type="entry name" value="Rieske_4"/>
    <property type="match status" value="1"/>
</dbReference>
<dbReference type="InterPro" id="IPR036922">
    <property type="entry name" value="Rieske_2Fe-2S_sf"/>
</dbReference>
<dbReference type="eggNOG" id="ENOG502QTFW">
    <property type="taxonomic scope" value="Eukaryota"/>
</dbReference>
<evidence type="ECO:0000313" key="7">
    <source>
        <dbReference type="Proteomes" id="UP000001593"/>
    </source>
</evidence>
<dbReference type="AlphaFoldDB" id="A7RFG6"/>
<dbReference type="InterPro" id="IPR054716">
    <property type="entry name" value="Sol_Rieske_ferrdox_dom"/>
</dbReference>
<dbReference type="HOGENOM" id="CLU_035354_4_0_1"/>
<evidence type="ECO:0000256" key="1">
    <source>
        <dbReference type="ARBA" id="ARBA00022714"/>
    </source>
</evidence>
<dbReference type="GO" id="GO:0051537">
    <property type="term" value="F:2 iron, 2 sulfur cluster binding"/>
    <property type="evidence" value="ECO:0007669"/>
    <property type="project" value="UniProtKB-KW"/>
</dbReference>
<evidence type="ECO:0000256" key="3">
    <source>
        <dbReference type="ARBA" id="ARBA00023004"/>
    </source>
</evidence>
<proteinExistence type="predicted"/>
<dbReference type="EMBL" id="DS469508">
    <property type="protein sequence ID" value="EDO49716.1"/>
    <property type="molecule type" value="Genomic_DNA"/>
</dbReference>
<dbReference type="STRING" id="45351.A7RFG6"/>
<organism evidence="6 7">
    <name type="scientific">Nematostella vectensis</name>
    <name type="common">Starlet sea anemone</name>
    <dbReference type="NCBI Taxonomy" id="45351"/>
    <lineage>
        <taxon>Eukaryota</taxon>
        <taxon>Metazoa</taxon>
        <taxon>Cnidaria</taxon>
        <taxon>Anthozoa</taxon>
        <taxon>Hexacorallia</taxon>
        <taxon>Actiniaria</taxon>
        <taxon>Edwardsiidae</taxon>
        <taxon>Nematostella</taxon>
    </lineage>
</organism>
<dbReference type="InterPro" id="IPR007402">
    <property type="entry name" value="DUF455"/>
</dbReference>
<dbReference type="OMA" id="NTANPEH"/>
<dbReference type="InterPro" id="IPR017941">
    <property type="entry name" value="Rieske_2Fe-2S"/>
</dbReference>
<keyword evidence="4" id="KW-0411">Iron-sulfur</keyword>
<sequence>MTSALIPNQYSCIPPGGPLELGDIEDLDGYPTVFCPWHNYDFNLKTGESSTGLQQQTYEVQVVGSEVYINIDVELSRKPNSDQASDETNIRKTELSPDAIAPRPSSDTLCNWAVTILCTPDPEKKVRLTLEVADRWITGDLSDIGECTPPDEPVHTKDLKVVAVGKTRKLGKAGSLGSRVSLLHSLANIEQWAIDLSWDIIARFSRSCVDGERPLPKEFFTDFVKVAADEAKHYKLLAERLLSLGSFFGSQPVHNGLWQSAQETSHSLLSRLAIVHMVHEARGLDVHPKTHARFLSAGDKESADLLEVLYTEEITHVATGIQWFSFICDSITTFHELVRKHFKGYLKPPFDTSGREQAGMTEAWYLPLVKPS</sequence>
<dbReference type="CDD" id="cd00657">
    <property type="entry name" value="Ferritin_like"/>
    <property type="match status" value="1"/>
</dbReference>